<keyword evidence="2" id="KW-0472">Membrane</keyword>
<dbReference type="EMBL" id="SWAV01000004">
    <property type="protein sequence ID" value="TKA90744.1"/>
    <property type="molecule type" value="Genomic_DNA"/>
</dbReference>
<dbReference type="Pfam" id="PF13719">
    <property type="entry name" value="Zn_ribbon_5"/>
    <property type="match status" value="1"/>
</dbReference>
<feature type="transmembrane region" description="Helical" evidence="2">
    <location>
        <begin position="242"/>
        <end position="264"/>
    </location>
</feature>
<comment type="caution">
    <text evidence="4">The sequence shown here is derived from an EMBL/GenBank/DDBJ whole genome shotgun (WGS) entry which is preliminary data.</text>
</comment>
<dbReference type="AlphaFoldDB" id="A0A4U0YLS9"/>
<dbReference type="Proteomes" id="UP000305198">
    <property type="component" value="Unassembled WGS sequence"/>
</dbReference>
<feature type="region of interest" description="Disordered" evidence="1">
    <location>
        <begin position="171"/>
        <end position="211"/>
    </location>
</feature>
<evidence type="ECO:0000259" key="3">
    <source>
        <dbReference type="Pfam" id="PF13719"/>
    </source>
</evidence>
<dbReference type="RefSeq" id="WP_136869625.1">
    <property type="nucleotide sequence ID" value="NZ_SWAV01000004.1"/>
</dbReference>
<sequence length="395" mass="43119">MSELLVTQCPFCQTRFRLTPEQLQVAAGNVRCGACLEVFHAADTAVPASPPAPAPQPAAPQRQSALLDDDLDEPDLQALGLDESIIDEVNPGGMTGHRRTGLEAAAAEPPAATQATVTAQADEPATDGFADLHEDFLATPPAQDFGPDFDHNRLGIQSLRPVDEEYADRGIFRRDQPADTPRPAPEPISDDTGSAAIAADPTVADGPGTDDRQEPIISPMLWPELDEALLETPPPRRRQHPWLWGTLCVLALLALPAQFIYYNFDALARDQRSRPLLENLCFLAQCELPARVDISRIRSANLLVRQHPEFPNALAIDVILYNRADFEQPFPVLQMHFTDAGGRNVASRRFRPEEYLSGELAGVRLMPPQTPIHVALDMLDPGPQASGYSLEFASP</sequence>
<name>A0A4U0YLS9_9GAMM</name>
<dbReference type="InterPro" id="IPR021834">
    <property type="entry name" value="DUF3426"/>
</dbReference>
<protein>
    <submittedName>
        <fullName evidence="4">DUF3426 domain-containing protein</fullName>
    </submittedName>
</protein>
<evidence type="ECO:0000313" key="4">
    <source>
        <dbReference type="EMBL" id="TKA90744.1"/>
    </source>
</evidence>
<dbReference type="NCBIfam" id="TIGR02098">
    <property type="entry name" value="MJ0042_CXXC"/>
    <property type="match status" value="1"/>
</dbReference>
<evidence type="ECO:0000256" key="1">
    <source>
        <dbReference type="SAM" id="MobiDB-lite"/>
    </source>
</evidence>
<proteinExistence type="predicted"/>
<gene>
    <name evidence="4" type="ORF">FA869_11790</name>
</gene>
<reference evidence="4 5" key="1">
    <citation type="submission" date="2019-04" db="EMBL/GenBank/DDBJ databases">
        <title>Crypto-aerobic microbial life in anoxic (sulfidic) marine sediments.</title>
        <authorList>
            <person name="Bhattacharya S."/>
            <person name="Roy C."/>
            <person name="Mondal N."/>
            <person name="Sarkar J."/>
            <person name="Mandal S."/>
            <person name="Rameez M.J."/>
            <person name="Ghosh W."/>
        </authorList>
    </citation>
    <scope>NUCLEOTIDE SEQUENCE [LARGE SCALE GENOMIC DNA]</scope>
    <source>
        <strain evidence="4 5">SBBB</strain>
    </source>
</reference>
<dbReference type="Pfam" id="PF11906">
    <property type="entry name" value="DUF3426"/>
    <property type="match status" value="1"/>
</dbReference>
<feature type="domain" description="Zinc finger/thioredoxin putative" evidence="3">
    <location>
        <begin position="5"/>
        <end position="41"/>
    </location>
</feature>
<keyword evidence="2" id="KW-0812">Transmembrane</keyword>
<accession>A0A4U0YLS9</accession>
<keyword evidence="2" id="KW-1133">Transmembrane helix</keyword>
<evidence type="ECO:0000313" key="5">
    <source>
        <dbReference type="Proteomes" id="UP000305198"/>
    </source>
</evidence>
<organism evidence="4 5">
    <name type="scientific">Halopseudomonas bauzanensis</name>
    <dbReference type="NCBI Taxonomy" id="653930"/>
    <lineage>
        <taxon>Bacteria</taxon>
        <taxon>Pseudomonadati</taxon>
        <taxon>Pseudomonadota</taxon>
        <taxon>Gammaproteobacteria</taxon>
        <taxon>Pseudomonadales</taxon>
        <taxon>Pseudomonadaceae</taxon>
        <taxon>Halopseudomonas</taxon>
    </lineage>
</organism>
<dbReference type="InterPro" id="IPR011723">
    <property type="entry name" value="Znf/thioredoxin_put"/>
</dbReference>
<evidence type="ECO:0000256" key="2">
    <source>
        <dbReference type="SAM" id="Phobius"/>
    </source>
</evidence>